<dbReference type="GO" id="GO:0006261">
    <property type="term" value="P:DNA-templated DNA replication"/>
    <property type="evidence" value="ECO:0007669"/>
    <property type="project" value="TreeGrafter"/>
</dbReference>
<dbReference type="Proteomes" id="UP001378592">
    <property type="component" value="Unassembled WGS sequence"/>
</dbReference>
<protein>
    <recommendedName>
        <fullName evidence="6">WD repeat-containing protein 18</fullName>
    </recommendedName>
</protein>
<sequence length="425" mass="47298">MGDRREVIVTSDTSGILWTVCMWDSQTGTALMNYKGGGTTNMHCLSFVGNDYLLCAEKLKPLIHVWPLNSQEISKSIERIVTPGCVSALCVSPTNEYCVIAVSEKIYIWDLLRGQLLHVTTRHFRAISCVKFTDDGSHFISGGQDGMVIVWPLAYLVSCNASELLPLMEAGQPEPRYTFSDHSLPVTDLYVGHGGCQALIASVSGDHTCKIYSISDGILLLSVVFNCALSAVTMSVNELEVFVGTVSGEIYSFDMQRMPRTQDYHVTKEEMSRKYIGHTKSVTSLSTSLDGFRLVSGSADEKVIIWDIKSKQCMKILQHKGPVSNALFALHANQISSSNFKPSTVIRSFKKGTEGTECIRYIRKDGFMEKEIQPTSIIKNMSEMVQADQSHSQDELEINIIQLKEINNKLYKFAVNKLLTNTSRM</sequence>
<dbReference type="InterPro" id="IPR019775">
    <property type="entry name" value="WD40_repeat_CS"/>
</dbReference>
<dbReference type="SUPFAM" id="SSF50998">
    <property type="entry name" value="Quinoprotein alcohol dehydrogenase-like"/>
    <property type="match status" value="1"/>
</dbReference>
<dbReference type="GO" id="GO:0120330">
    <property type="term" value="C:rixosome complex"/>
    <property type="evidence" value="ECO:0007669"/>
    <property type="project" value="TreeGrafter"/>
</dbReference>
<feature type="repeat" description="WD" evidence="3">
    <location>
        <begin position="120"/>
        <end position="151"/>
    </location>
</feature>
<evidence type="ECO:0000256" key="1">
    <source>
        <dbReference type="ARBA" id="ARBA00022574"/>
    </source>
</evidence>
<evidence type="ECO:0008006" key="6">
    <source>
        <dbReference type="Google" id="ProtNLM"/>
    </source>
</evidence>
<dbReference type="InterPro" id="IPR011047">
    <property type="entry name" value="Quinoprotein_ADH-like_sf"/>
</dbReference>
<evidence type="ECO:0000256" key="3">
    <source>
        <dbReference type="PROSITE-ProRule" id="PRU00221"/>
    </source>
</evidence>
<accession>A0AAN9Z9N0</accession>
<dbReference type="EMBL" id="JAZDUA010000076">
    <property type="protein sequence ID" value="KAK7869311.1"/>
    <property type="molecule type" value="Genomic_DNA"/>
</dbReference>
<dbReference type="InterPro" id="IPR015943">
    <property type="entry name" value="WD40/YVTN_repeat-like_dom_sf"/>
</dbReference>
<keyword evidence="2" id="KW-0677">Repeat</keyword>
<dbReference type="InterPro" id="IPR001680">
    <property type="entry name" value="WD40_rpt"/>
</dbReference>
<evidence type="ECO:0000256" key="2">
    <source>
        <dbReference type="ARBA" id="ARBA00022737"/>
    </source>
</evidence>
<dbReference type="PROSITE" id="PS00678">
    <property type="entry name" value="WD_REPEATS_1"/>
    <property type="match status" value="1"/>
</dbReference>
<dbReference type="PROSITE" id="PS50294">
    <property type="entry name" value="WD_REPEATS_REGION"/>
    <property type="match status" value="2"/>
</dbReference>
<reference evidence="4 5" key="1">
    <citation type="submission" date="2024-03" db="EMBL/GenBank/DDBJ databases">
        <title>The genome assembly and annotation of the cricket Gryllus longicercus Weissman &amp; Gray.</title>
        <authorList>
            <person name="Szrajer S."/>
            <person name="Gray D."/>
            <person name="Ylla G."/>
        </authorList>
    </citation>
    <scope>NUCLEOTIDE SEQUENCE [LARGE SCALE GENOMIC DNA]</scope>
    <source>
        <strain evidence="4">DAG 2021-001</strain>
        <tissue evidence="4">Whole body minus gut</tissue>
    </source>
</reference>
<feature type="repeat" description="WD" evidence="3">
    <location>
        <begin position="275"/>
        <end position="316"/>
    </location>
</feature>
<keyword evidence="1 3" id="KW-0853">WD repeat</keyword>
<proteinExistence type="predicted"/>
<dbReference type="Gene3D" id="2.130.10.10">
    <property type="entry name" value="YVTN repeat-like/Quinoprotein amine dehydrogenase"/>
    <property type="match status" value="2"/>
</dbReference>
<dbReference type="Pfam" id="PF00400">
    <property type="entry name" value="WD40"/>
    <property type="match status" value="3"/>
</dbReference>
<dbReference type="InterPro" id="IPR045227">
    <property type="entry name" value="WDR18/Ipi3/RID3"/>
</dbReference>
<name>A0AAN9Z9N0_9ORTH</name>
<dbReference type="GO" id="GO:0005656">
    <property type="term" value="C:nuclear pre-replicative complex"/>
    <property type="evidence" value="ECO:0007669"/>
    <property type="project" value="TreeGrafter"/>
</dbReference>
<dbReference type="SMART" id="SM00320">
    <property type="entry name" value="WD40"/>
    <property type="match status" value="4"/>
</dbReference>
<keyword evidence="5" id="KW-1185">Reference proteome</keyword>
<evidence type="ECO:0000313" key="4">
    <source>
        <dbReference type="EMBL" id="KAK7869311.1"/>
    </source>
</evidence>
<comment type="caution">
    <text evidence="4">The sequence shown here is derived from an EMBL/GenBank/DDBJ whole genome shotgun (WGS) entry which is preliminary data.</text>
</comment>
<dbReference type="PROSITE" id="PS50082">
    <property type="entry name" value="WD_REPEATS_2"/>
    <property type="match status" value="2"/>
</dbReference>
<gene>
    <name evidence="4" type="ORF">R5R35_012875</name>
</gene>
<organism evidence="4 5">
    <name type="scientific">Gryllus longicercus</name>
    <dbReference type="NCBI Taxonomy" id="2509291"/>
    <lineage>
        <taxon>Eukaryota</taxon>
        <taxon>Metazoa</taxon>
        <taxon>Ecdysozoa</taxon>
        <taxon>Arthropoda</taxon>
        <taxon>Hexapoda</taxon>
        <taxon>Insecta</taxon>
        <taxon>Pterygota</taxon>
        <taxon>Neoptera</taxon>
        <taxon>Polyneoptera</taxon>
        <taxon>Orthoptera</taxon>
        <taxon>Ensifera</taxon>
        <taxon>Gryllidea</taxon>
        <taxon>Grylloidea</taxon>
        <taxon>Gryllidae</taxon>
        <taxon>Gryllinae</taxon>
        <taxon>Gryllus</taxon>
    </lineage>
</organism>
<dbReference type="AlphaFoldDB" id="A0AAN9Z9N0"/>
<dbReference type="PANTHER" id="PTHR18763">
    <property type="entry name" value="WD-REPEAT PROTEIN 18"/>
    <property type="match status" value="1"/>
</dbReference>
<evidence type="ECO:0000313" key="5">
    <source>
        <dbReference type="Proteomes" id="UP001378592"/>
    </source>
</evidence>
<dbReference type="PANTHER" id="PTHR18763:SF0">
    <property type="entry name" value="WD REPEAT-CONTAINING PROTEIN 18"/>
    <property type="match status" value="1"/>
</dbReference>
<dbReference type="GO" id="GO:0006364">
    <property type="term" value="P:rRNA processing"/>
    <property type="evidence" value="ECO:0007669"/>
    <property type="project" value="TreeGrafter"/>
</dbReference>